<dbReference type="Proteomes" id="UP000027616">
    <property type="component" value="Chromosome I"/>
</dbReference>
<keyword evidence="1" id="KW-0472">Membrane</keyword>
<feature type="transmembrane region" description="Helical" evidence="1">
    <location>
        <begin position="6"/>
        <end position="23"/>
    </location>
</feature>
<keyword evidence="3" id="KW-1185">Reference proteome</keyword>
<name>A0A060RAS3_9BACT</name>
<proteinExistence type="predicted"/>
<dbReference type="EMBL" id="HG934468">
    <property type="protein sequence ID" value="CDN30484.1"/>
    <property type="molecule type" value="Genomic_DNA"/>
</dbReference>
<sequence length="220" mass="24531">MTMEMIAICGLLYLLWVVTYLWWSNRSNRKKSRVKEVIAPSKSGDIMGASKAANRQITPNTAKQSHAENTAKESVTFVAEAEKRYSAVIKKEELDAVFSDNQMDIDVDADYSADDDTQMDDIPCYEGGAESMGNGVDFPEMDNLAKVIAQKEQRKQLITKAAETVRKIENTGLYDAVIAGYENGLQKVAAMLAKYEANQPANVPMGKMDSYEEFELNNFL</sequence>
<dbReference type="KEGG" id="rbc:BN938_0379"/>
<dbReference type="STRING" id="1433126.BN938_0379"/>
<keyword evidence="1" id="KW-1133">Transmembrane helix</keyword>
<protein>
    <submittedName>
        <fullName evidence="2">Conjugative transposon protein TraD</fullName>
    </submittedName>
</protein>
<evidence type="ECO:0000313" key="3">
    <source>
        <dbReference type="Proteomes" id="UP000027616"/>
    </source>
</evidence>
<keyword evidence="1" id="KW-0812">Transmembrane</keyword>
<reference evidence="2 3" key="1">
    <citation type="journal article" date="2015" name="Genome Announc.">
        <title>Complete Genome Sequence of the Novel Leech Symbiont Mucinivorans hirudinis M3T.</title>
        <authorList>
            <person name="Nelson M.C."/>
            <person name="Bomar L."/>
            <person name="Graf J."/>
        </authorList>
    </citation>
    <scope>NUCLEOTIDE SEQUENCE [LARGE SCALE GENOMIC DNA]</scope>
    <source>
        <strain evidence="3">M3</strain>
    </source>
</reference>
<organism evidence="2 3">
    <name type="scientific">Mucinivorans hirudinis</name>
    <dbReference type="NCBI Taxonomy" id="1433126"/>
    <lineage>
        <taxon>Bacteria</taxon>
        <taxon>Pseudomonadati</taxon>
        <taxon>Bacteroidota</taxon>
        <taxon>Bacteroidia</taxon>
        <taxon>Bacteroidales</taxon>
        <taxon>Rikenellaceae</taxon>
        <taxon>Mucinivorans</taxon>
    </lineage>
</organism>
<dbReference type="HOGENOM" id="CLU_098635_0_0_10"/>
<dbReference type="AlphaFoldDB" id="A0A060RAS3"/>
<accession>A0A060RAS3</accession>
<evidence type="ECO:0000313" key="2">
    <source>
        <dbReference type="EMBL" id="CDN30484.1"/>
    </source>
</evidence>
<gene>
    <name evidence="2" type="ORF">BN938_0379</name>
</gene>
<evidence type="ECO:0000256" key="1">
    <source>
        <dbReference type="SAM" id="Phobius"/>
    </source>
</evidence>